<keyword evidence="2" id="KW-1185">Reference proteome</keyword>
<sequence length="47" mass="5349">MWYASLSQQVLTVDVSPQQSMLRLALKPDEAANILKKLELILIFGEF</sequence>
<dbReference type="Proteomes" id="UP001058124">
    <property type="component" value="Unassembled WGS sequence"/>
</dbReference>
<name>A0AAV5N415_9GAMM</name>
<accession>A0AAV5N415</accession>
<dbReference type="EMBL" id="BRLH01000003">
    <property type="protein sequence ID" value="GKX55658.1"/>
    <property type="molecule type" value="Genomic_DNA"/>
</dbReference>
<proteinExistence type="predicted"/>
<evidence type="ECO:0000313" key="2">
    <source>
        <dbReference type="Proteomes" id="UP001058124"/>
    </source>
</evidence>
<dbReference type="AlphaFoldDB" id="A0AAV5N415"/>
<organism evidence="1 2">
    <name type="scientific">Leminorella grimontii</name>
    <dbReference type="NCBI Taxonomy" id="82981"/>
    <lineage>
        <taxon>Bacteria</taxon>
        <taxon>Pseudomonadati</taxon>
        <taxon>Pseudomonadota</taxon>
        <taxon>Gammaproteobacteria</taxon>
        <taxon>Enterobacterales</taxon>
        <taxon>Budviciaceae</taxon>
        <taxon>Leminorella</taxon>
    </lineage>
</organism>
<reference evidence="1" key="1">
    <citation type="submission" date="2022-06" db="EMBL/GenBank/DDBJ databases">
        <title>Draft genome sequences of Leminorella grimontii str. JCM5902.</title>
        <authorList>
            <person name="Wakabayashi Y."/>
            <person name="Kojima K."/>
        </authorList>
    </citation>
    <scope>NUCLEOTIDE SEQUENCE</scope>
    <source>
        <strain evidence="1">JCM 5902</strain>
    </source>
</reference>
<comment type="caution">
    <text evidence="1">The sequence shown here is derived from an EMBL/GenBank/DDBJ whole genome shotgun (WGS) entry which is preliminary data.</text>
</comment>
<gene>
    <name evidence="1" type="ORF">SOASR030_17700</name>
</gene>
<evidence type="ECO:0000313" key="1">
    <source>
        <dbReference type="EMBL" id="GKX55658.1"/>
    </source>
</evidence>
<protein>
    <submittedName>
        <fullName evidence="1">Uncharacterized protein</fullName>
    </submittedName>
</protein>